<feature type="transmembrane region" description="Helical" evidence="2">
    <location>
        <begin position="87"/>
        <end position="107"/>
    </location>
</feature>
<evidence type="ECO:0000313" key="4">
    <source>
        <dbReference type="Proteomes" id="UP001430356"/>
    </source>
</evidence>
<dbReference type="EMBL" id="JAECZO010000072">
    <property type="protein sequence ID" value="KAK7196267.1"/>
    <property type="molecule type" value="Genomic_DNA"/>
</dbReference>
<name>A0AAW0ERW7_9TRYP</name>
<feature type="region of interest" description="Disordered" evidence="1">
    <location>
        <begin position="607"/>
        <end position="637"/>
    </location>
</feature>
<keyword evidence="2" id="KW-0812">Transmembrane</keyword>
<organism evidence="3 4">
    <name type="scientific">Novymonas esmeraldas</name>
    <dbReference type="NCBI Taxonomy" id="1808958"/>
    <lineage>
        <taxon>Eukaryota</taxon>
        <taxon>Discoba</taxon>
        <taxon>Euglenozoa</taxon>
        <taxon>Kinetoplastea</taxon>
        <taxon>Metakinetoplastina</taxon>
        <taxon>Trypanosomatida</taxon>
        <taxon>Trypanosomatidae</taxon>
        <taxon>Novymonas</taxon>
    </lineage>
</organism>
<evidence type="ECO:0000256" key="1">
    <source>
        <dbReference type="SAM" id="MobiDB-lite"/>
    </source>
</evidence>
<feature type="compositionally biased region" description="Polar residues" evidence="1">
    <location>
        <begin position="617"/>
        <end position="626"/>
    </location>
</feature>
<gene>
    <name evidence="3" type="ORF">NESM_000562400</name>
</gene>
<feature type="transmembrane region" description="Helical" evidence="2">
    <location>
        <begin position="325"/>
        <end position="343"/>
    </location>
</feature>
<sequence length="637" mass="69674">MEGLPSSPSLDVAPLPHYLGGVSDSLGHLPPWYQLLSLGGVFCVIHLRNNAVVTWLVVQLHSSIGTEAMWADEYKDTLQAMSFAERLCFTLYGAALVAVVVLLFRVFCQDTWGVGWSVGQMFPDRRLPTAATLGLMCVAEGIRLRQVIRQQLNTPGTLARLAMQSFEGIEVSEFDPRIAESNLHFVIQFELLWSYMVQTCVQRIPAVLLAGAYRLSRDAPNMAHVGLRWYMATVAGFMALQEVLGMYIRYVWTDWSAWATVVWSFIFLGVVNYVYGPSKRAGTVVTISSVNCVTEALRGLVTCGALWIIVSLLVLAFVVSVHEELVLLWLFMTLMILWTPAIVDACATDYMAFLAIGAGGVAYAMGGVSTAWAGVRFAALHFLWWLLAALFYNAVLHVFVSRYAAMAVTAGWFLWSITPPSELWSTAESMAALGLEDNHGVVQLFAARVHWLLAVADFGPLPEGSWLHGRAQGEGRRAFDFILHAAVPACLACVVVSSLVEHSLSAEARVAWQQRDIVSATPAVLLRKMIRTLVVVGCVAASVGVWWVVRTCVLPMWTQLLPDIIRNALAAVTAVTVLGNLMDMQDSLYVACMRILGLRDPLRALDGQPSTDDGVPNSATPRTSADSLGGSRRSAFG</sequence>
<keyword evidence="4" id="KW-1185">Reference proteome</keyword>
<keyword evidence="2" id="KW-0472">Membrane</keyword>
<accession>A0AAW0ERW7</accession>
<protein>
    <submittedName>
        <fullName evidence="3">Uncharacterized protein</fullName>
    </submittedName>
</protein>
<feature type="transmembrane region" description="Helical" evidence="2">
    <location>
        <begin position="378"/>
        <end position="396"/>
    </location>
</feature>
<proteinExistence type="predicted"/>
<keyword evidence="2" id="KW-1133">Transmembrane helix</keyword>
<feature type="transmembrane region" description="Helical" evidence="2">
    <location>
        <begin position="529"/>
        <end position="549"/>
    </location>
</feature>
<evidence type="ECO:0000313" key="3">
    <source>
        <dbReference type="EMBL" id="KAK7196267.1"/>
    </source>
</evidence>
<feature type="transmembrane region" description="Helical" evidence="2">
    <location>
        <begin position="227"/>
        <end position="249"/>
    </location>
</feature>
<comment type="caution">
    <text evidence="3">The sequence shown here is derived from an EMBL/GenBank/DDBJ whole genome shotgun (WGS) entry which is preliminary data.</text>
</comment>
<reference evidence="3 4" key="1">
    <citation type="journal article" date="2021" name="MBio">
        <title>A New Model Trypanosomatid, Novymonas esmeraldas: Genomic Perception of Its 'Candidatus Pandoraea novymonadis' Endosymbiont.</title>
        <authorList>
            <person name="Zakharova A."/>
            <person name="Saura A."/>
            <person name="Butenko A."/>
            <person name="Podesvova L."/>
            <person name="Warmusova S."/>
            <person name="Kostygov A.Y."/>
            <person name="Nenarokova A."/>
            <person name="Lukes J."/>
            <person name="Opperdoes F.R."/>
            <person name="Yurchenko V."/>
        </authorList>
    </citation>
    <scope>NUCLEOTIDE SEQUENCE [LARGE SCALE GENOMIC DNA]</scope>
    <source>
        <strain evidence="3 4">E262AT.01</strain>
    </source>
</reference>
<dbReference type="AlphaFoldDB" id="A0AAW0ERW7"/>
<feature type="transmembrane region" description="Helical" evidence="2">
    <location>
        <begin position="255"/>
        <end position="275"/>
    </location>
</feature>
<feature type="transmembrane region" description="Helical" evidence="2">
    <location>
        <begin position="296"/>
        <end position="319"/>
    </location>
</feature>
<feature type="transmembrane region" description="Helical" evidence="2">
    <location>
        <begin position="350"/>
        <end position="372"/>
    </location>
</feature>
<evidence type="ECO:0000256" key="2">
    <source>
        <dbReference type="SAM" id="Phobius"/>
    </source>
</evidence>
<dbReference type="Proteomes" id="UP001430356">
    <property type="component" value="Unassembled WGS sequence"/>
</dbReference>